<organism evidence="2 3">
    <name type="scientific">Sphaeroforma arctica JP610</name>
    <dbReference type="NCBI Taxonomy" id="667725"/>
    <lineage>
        <taxon>Eukaryota</taxon>
        <taxon>Ichthyosporea</taxon>
        <taxon>Ichthyophonida</taxon>
        <taxon>Sphaeroforma</taxon>
    </lineage>
</organism>
<dbReference type="EMBL" id="KQ242632">
    <property type="protein sequence ID" value="KNC77784.1"/>
    <property type="molecule type" value="Genomic_DNA"/>
</dbReference>
<keyword evidence="3" id="KW-1185">Reference proteome</keyword>
<dbReference type="GO" id="GO:0007010">
    <property type="term" value="P:cytoskeleton organization"/>
    <property type="evidence" value="ECO:0007669"/>
    <property type="project" value="InterPro"/>
</dbReference>
<feature type="non-terminal residue" evidence="2">
    <location>
        <position position="54"/>
    </location>
</feature>
<name>A0A0L0FLX8_9EUKA</name>
<feature type="compositionally biased region" description="Polar residues" evidence="1">
    <location>
        <begin position="34"/>
        <end position="43"/>
    </location>
</feature>
<reference evidence="2 3" key="1">
    <citation type="submission" date="2011-02" db="EMBL/GenBank/DDBJ databases">
        <title>The Genome Sequence of Sphaeroforma arctica JP610.</title>
        <authorList>
            <consortium name="The Broad Institute Genome Sequencing Platform"/>
            <person name="Russ C."/>
            <person name="Cuomo C."/>
            <person name="Young S.K."/>
            <person name="Zeng Q."/>
            <person name="Gargeya S."/>
            <person name="Alvarado L."/>
            <person name="Berlin A."/>
            <person name="Chapman S.B."/>
            <person name="Chen Z."/>
            <person name="Freedman E."/>
            <person name="Gellesch M."/>
            <person name="Goldberg J."/>
            <person name="Griggs A."/>
            <person name="Gujja S."/>
            <person name="Heilman E."/>
            <person name="Heiman D."/>
            <person name="Howarth C."/>
            <person name="Mehta T."/>
            <person name="Neiman D."/>
            <person name="Pearson M."/>
            <person name="Roberts A."/>
            <person name="Saif S."/>
            <person name="Shea T."/>
            <person name="Shenoy N."/>
            <person name="Sisk P."/>
            <person name="Stolte C."/>
            <person name="Sykes S."/>
            <person name="White J."/>
            <person name="Yandava C."/>
            <person name="Burger G."/>
            <person name="Gray M.W."/>
            <person name="Holland P.W.H."/>
            <person name="King N."/>
            <person name="Lang F.B.F."/>
            <person name="Roger A.J."/>
            <person name="Ruiz-Trillo I."/>
            <person name="Haas B."/>
            <person name="Nusbaum C."/>
            <person name="Birren B."/>
        </authorList>
    </citation>
    <scope>NUCLEOTIDE SEQUENCE [LARGE SCALE GENOMIC DNA]</scope>
    <source>
        <strain evidence="2 3">JP610</strain>
    </source>
</reference>
<dbReference type="Pfam" id="PF01213">
    <property type="entry name" value="CAP_N-CM"/>
    <property type="match status" value="1"/>
</dbReference>
<dbReference type="GeneID" id="25910269"/>
<evidence type="ECO:0000313" key="3">
    <source>
        <dbReference type="Proteomes" id="UP000054560"/>
    </source>
</evidence>
<feature type="region of interest" description="Disordered" evidence="1">
    <location>
        <begin position="20"/>
        <end position="43"/>
    </location>
</feature>
<evidence type="ECO:0000313" key="2">
    <source>
        <dbReference type="EMBL" id="KNC77784.1"/>
    </source>
</evidence>
<dbReference type="Proteomes" id="UP000054560">
    <property type="component" value="Unassembled WGS sequence"/>
</dbReference>
<dbReference type="AlphaFoldDB" id="A0A0L0FLX8"/>
<dbReference type="GO" id="GO:0003779">
    <property type="term" value="F:actin binding"/>
    <property type="evidence" value="ECO:0007669"/>
    <property type="project" value="InterPro"/>
</dbReference>
<proteinExistence type="predicted"/>
<dbReference type="RefSeq" id="XP_014151686.1">
    <property type="nucleotide sequence ID" value="XM_014296211.1"/>
</dbReference>
<protein>
    <submittedName>
        <fullName evidence="2">Uncharacterized protein</fullName>
    </submittedName>
</protein>
<evidence type="ECO:0000256" key="1">
    <source>
        <dbReference type="SAM" id="MobiDB-lite"/>
    </source>
</evidence>
<accession>A0A0L0FLX8</accession>
<dbReference type="InterPro" id="IPR013992">
    <property type="entry name" value="Adenylate_cyclase-assoc_CAP_N"/>
</dbReference>
<sequence>MEDLKSLVERLEIAVAKMESMGGAGGAPTSAAGNTSDGTDSASVTAFDEIIANQ</sequence>
<gene>
    <name evidence="2" type="ORF">SARC_09765</name>
</gene>